<feature type="domain" description="YqaJ viral recombinase" evidence="1">
    <location>
        <begin position="200"/>
        <end position="344"/>
    </location>
</feature>
<dbReference type="PANTHER" id="PTHR46609">
    <property type="entry name" value="EXONUCLEASE, PHAGE-TYPE/RECB, C-TERMINAL DOMAIN-CONTAINING PROTEIN"/>
    <property type="match status" value="1"/>
</dbReference>
<dbReference type="Bgee" id="ENSACLG00000024338">
    <property type="expression patterns" value="Expressed in brain"/>
</dbReference>
<dbReference type="PANTHER" id="PTHR46609:SF7">
    <property type="match status" value="1"/>
</dbReference>
<proteinExistence type="predicted"/>
<dbReference type="AlphaFoldDB" id="A0A3P8R410"/>
<dbReference type="Proteomes" id="UP000265100">
    <property type="component" value="Chromosome 16"/>
</dbReference>
<dbReference type="OMA" id="WGRENED"/>
<keyword evidence="3" id="KW-1185">Reference proteome</keyword>
<evidence type="ECO:0000313" key="3">
    <source>
        <dbReference type="Proteomes" id="UP000265100"/>
    </source>
</evidence>
<dbReference type="Gene3D" id="3.90.320.10">
    <property type="match status" value="1"/>
</dbReference>
<dbReference type="InterPro" id="IPR011335">
    <property type="entry name" value="Restrct_endonuc-II-like"/>
</dbReference>
<evidence type="ECO:0000313" key="2">
    <source>
        <dbReference type="Ensembl" id="ENSACLP00000035936.2"/>
    </source>
</evidence>
<evidence type="ECO:0000259" key="1">
    <source>
        <dbReference type="Pfam" id="PF09588"/>
    </source>
</evidence>
<dbReference type="OrthoDB" id="8387748at2759"/>
<sequence>MCNHTVALLFQTAHYSQLRVPVVPPVHSCTESEQQWHKPRTVGVRPGPINSMIFTKPVPNRMAQTGVRSGFYRGMVGPLPDPCLFRITEAYAKFNIEDRPLVTTMNMRPDKPLVESAFGLVQEGSVLSYQQPVLTTRYITLHRDAPPTPHLPLEGYDILPSDCVFVCSEEELLHLKSLSVTLEMAHKIEEATREQSSSSEWHQLRRPRVTASRFREVCHVRGQSSAESLAERILKGTRQTADMRRGTEMEPAIAAEYSRLMNVNYSPCGLVIHPIAPWLAASPDGVVFDPNEYPQFGFVEFKCPNVQNFIDCKYVHMECGTPKLKKSHAYYWQVQGQLLISGMQWCDFVVWAQEDYLVQRIYMDTDVHNAIREKADYFFFYIYMPRYLCLKK</sequence>
<reference evidence="2" key="1">
    <citation type="submission" date="2018-05" db="EMBL/GenBank/DDBJ databases">
        <authorList>
            <person name="Datahose"/>
        </authorList>
    </citation>
    <scope>NUCLEOTIDE SEQUENCE</scope>
</reference>
<dbReference type="Ensembl" id="ENSACLT00000036786.2">
    <property type="protein sequence ID" value="ENSACLP00000035936.2"/>
    <property type="gene ID" value="ENSACLG00000024338.2"/>
</dbReference>
<dbReference type="InterPro" id="IPR019080">
    <property type="entry name" value="YqaJ_viral_recombinase"/>
</dbReference>
<name>A0A3P8R410_ASTCA</name>
<dbReference type="STRING" id="8154.ENSACLP00000035936"/>
<organism evidence="2 3">
    <name type="scientific">Astatotilapia calliptera</name>
    <name type="common">Eastern happy</name>
    <name type="synonym">Chromis callipterus</name>
    <dbReference type="NCBI Taxonomy" id="8154"/>
    <lineage>
        <taxon>Eukaryota</taxon>
        <taxon>Metazoa</taxon>
        <taxon>Chordata</taxon>
        <taxon>Craniata</taxon>
        <taxon>Vertebrata</taxon>
        <taxon>Euteleostomi</taxon>
        <taxon>Actinopterygii</taxon>
        <taxon>Neopterygii</taxon>
        <taxon>Teleostei</taxon>
        <taxon>Neoteleostei</taxon>
        <taxon>Acanthomorphata</taxon>
        <taxon>Ovalentaria</taxon>
        <taxon>Cichlomorphae</taxon>
        <taxon>Cichliformes</taxon>
        <taxon>Cichlidae</taxon>
        <taxon>African cichlids</taxon>
        <taxon>Pseudocrenilabrinae</taxon>
        <taxon>Haplochromini</taxon>
        <taxon>Astatotilapia</taxon>
    </lineage>
</organism>
<protein>
    <recommendedName>
        <fullName evidence="1">YqaJ viral recombinase domain-containing protein</fullName>
    </recommendedName>
</protein>
<dbReference type="GO" id="GO:0006281">
    <property type="term" value="P:DNA repair"/>
    <property type="evidence" value="ECO:0007669"/>
    <property type="project" value="UniProtKB-ARBA"/>
</dbReference>
<reference evidence="2" key="3">
    <citation type="submission" date="2025-09" db="UniProtKB">
        <authorList>
            <consortium name="Ensembl"/>
        </authorList>
    </citation>
    <scope>IDENTIFICATION</scope>
</reference>
<dbReference type="CDD" id="cd22343">
    <property type="entry name" value="PDDEXK_lambda_exonuclease-like"/>
    <property type="match status" value="1"/>
</dbReference>
<reference evidence="2" key="2">
    <citation type="submission" date="2025-08" db="UniProtKB">
        <authorList>
            <consortium name="Ensembl"/>
        </authorList>
    </citation>
    <scope>IDENTIFICATION</scope>
</reference>
<accession>A0A3P8R410</accession>
<dbReference type="SUPFAM" id="SSF52980">
    <property type="entry name" value="Restriction endonuclease-like"/>
    <property type="match status" value="1"/>
</dbReference>
<dbReference type="Pfam" id="PF09588">
    <property type="entry name" value="YqaJ"/>
    <property type="match status" value="1"/>
</dbReference>
<dbReference type="InterPro" id="IPR011604">
    <property type="entry name" value="PDDEXK-like_dom_sf"/>
</dbReference>
<dbReference type="InterPro" id="IPR051703">
    <property type="entry name" value="NF-kappa-B_Signaling_Reg"/>
</dbReference>
<dbReference type="GeneTree" id="ENSGT00990000204177"/>